<evidence type="ECO:0000313" key="3">
    <source>
        <dbReference type="EMBL" id="QMU27328.1"/>
    </source>
</evidence>
<dbReference type="PANTHER" id="PTHR12697">
    <property type="entry name" value="PBS LYASE HEAT-LIKE PROTEIN"/>
    <property type="match status" value="1"/>
</dbReference>
<dbReference type="Gene3D" id="2.60.120.560">
    <property type="entry name" value="Exo-inulinase, domain 1"/>
    <property type="match status" value="2"/>
</dbReference>
<sequence length="1140" mass="124239">MKKLSLVFLSFLLISGSLNAQTKVDNRTTSTRIADILAQFPAQDAQQLATNMNEVGALGEAGLVDMAKMLVPPGKGDNSKIQYALGGFSYYVAQGNRENLRSMAANAYVKALDQVTDPINKTFLIFQLQMIGKDEAVAALVKNLGNDQVCGPAARALVKINTASAKSALLTALSQAQGTCQLSLVEALGDSRDAAAVPAISKLASSSDEKMKKVALFALANIGDPAAEPVLAAEAEKANYAYQNANATAAYLRWAETMLTAGNKSQVEKMAQTLLDKTTQENQVPTRIAALNFLVDIQGEQSLPLLVKAAKDKNQAYRVAALSRAAKFKTGTTEWLAALKKAKPDAKADIINLLGTQQDAAALPVLLKAVKNKNQKVKVAAITAAGKVGQEAALPAILKAMRKGDSTVVQAAQTAILTMKGTNIVPQVSQALPKMRETAQVALLQVLGSRKASEQINVVLELAKSKNPEVELAALTALKDMAAQDNLTSLYPLLLAADRPEEVTVMQDAIFNALGSVKDKNQQTDIILAQMAQGPADKKSLYYAVLSKIGSKKALQTVVSDFNGGNDEIKKTAFAALSNWSDFTAANELFRIAQSNANSPYFDQALRGYVRQVSTAKFTPEQKLLLLTKVMDIAQNNEQKTVILREIGKSPTYLSLLQAGKYLDDPALKQIAADAVTNIALGNKNIYGQDVRDLLNKAMSAMQGAEVEYTKANIRKLLDEMPKEPGFVSMFNGKDLTGWKGLVADPIKRAKMDAKTLAAAQQKADEQMRKDWQVKDGEIVFVGKGFDNLTTVKKYGDFEMLVDWKIYDDGKKEGDAGIYLRGTPQVQMWDTSRVKDGAQVGSGGLYNNKVNPSKPLKVADNPLGEWNNFRILMQGDRVTVYLNGELVTDNVILENFWDAKLPLFPEEQIELQAHGSPVGYRNLYIREIPRPKPYELTAAEKKEGYKILFDGTNMHEWQGNTIDYTIDAGTMLVSPKPGSRGNLYTKDQYSDFVFRFEFKLTPGANNGLGIRAPLEGDAAYTGIELQILDNEADIYKALETYQYHGSAYGVLPAKRGYLKPIGEWNYQEVTVKGPKIKVVLNGTTILDGDLTEARKNGTMDHKEHPGIHRNTGYIGFLGHGSTLAFRNIRIKDLSKKLAIK</sequence>
<dbReference type="InterPro" id="IPR004155">
    <property type="entry name" value="PBS_lyase_HEAT"/>
</dbReference>
<dbReference type="Proteomes" id="UP000514509">
    <property type="component" value="Chromosome"/>
</dbReference>
<dbReference type="InterPro" id="IPR016024">
    <property type="entry name" value="ARM-type_fold"/>
</dbReference>
<dbReference type="InterPro" id="IPR010496">
    <property type="entry name" value="AL/BT2_dom"/>
</dbReference>
<dbReference type="AlphaFoldDB" id="A0A7L7L3F0"/>
<dbReference type="RefSeq" id="WP_182414524.1">
    <property type="nucleotide sequence ID" value="NZ_CP055153.1"/>
</dbReference>
<dbReference type="SMART" id="SM00567">
    <property type="entry name" value="EZ_HEAT"/>
    <property type="match status" value="6"/>
</dbReference>
<organism evidence="3 4">
    <name type="scientific">Adhaeribacter radiodurans</name>
    <dbReference type="NCBI Taxonomy" id="2745197"/>
    <lineage>
        <taxon>Bacteria</taxon>
        <taxon>Pseudomonadati</taxon>
        <taxon>Bacteroidota</taxon>
        <taxon>Cytophagia</taxon>
        <taxon>Cytophagales</taxon>
        <taxon>Hymenobacteraceae</taxon>
        <taxon>Adhaeribacter</taxon>
    </lineage>
</organism>
<dbReference type="GO" id="GO:0016787">
    <property type="term" value="F:hydrolase activity"/>
    <property type="evidence" value="ECO:0007669"/>
    <property type="project" value="InterPro"/>
</dbReference>
<name>A0A7L7L3F0_9BACT</name>
<dbReference type="InterPro" id="IPR011989">
    <property type="entry name" value="ARM-like"/>
</dbReference>
<evidence type="ECO:0000256" key="1">
    <source>
        <dbReference type="SAM" id="SignalP"/>
    </source>
</evidence>
<keyword evidence="1" id="KW-0732">Signal</keyword>
<dbReference type="Gene3D" id="1.25.10.10">
    <property type="entry name" value="Leucine-rich Repeat Variant"/>
    <property type="match status" value="3"/>
</dbReference>
<dbReference type="Pfam" id="PF06439">
    <property type="entry name" value="3keto-disac_hyd"/>
    <property type="match status" value="2"/>
</dbReference>
<dbReference type="GO" id="GO:0016491">
    <property type="term" value="F:oxidoreductase activity"/>
    <property type="evidence" value="ECO:0007669"/>
    <property type="project" value="TreeGrafter"/>
</dbReference>
<reference evidence="3 4" key="1">
    <citation type="submission" date="2020-08" db="EMBL/GenBank/DDBJ databases">
        <title>Adhaeribacter dokdonensis sp. nov., isolated from the rhizosphere of Elymus tsukushiensis, a plant native to the Dokdo Islands, Republic of Korea.</title>
        <authorList>
            <person name="Ghim S.Y."/>
        </authorList>
    </citation>
    <scope>NUCLEOTIDE SEQUENCE [LARGE SCALE GENOMIC DNA]</scope>
    <source>
        <strain evidence="3 4">KUDC8001</strain>
    </source>
</reference>
<dbReference type="SUPFAM" id="SSF48371">
    <property type="entry name" value="ARM repeat"/>
    <property type="match status" value="2"/>
</dbReference>
<proteinExistence type="predicted"/>
<accession>A0A7L7L3F0</accession>
<protein>
    <submittedName>
        <fullName evidence="3">DUF1080 domain-containing protein</fullName>
    </submittedName>
</protein>
<dbReference type="EMBL" id="CP055153">
    <property type="protein sequence ID" value="QMU27328.1"/>
    <property type="molecule type" value="Genomic_DNA"/>
</dbReference>
<keyword evidence="4" id="KW-1185">Reference proteome</keyword>
<evidence type="ECO:0000259" key="2">
    <source>
        <dbReference type="Pfam" id="PF06439"/>
    </source>
</evidence>
<dbReference type="PANTHER" id="PTHR12697:SF5">
    <property type="entry name" value="DEOXYHYPUSINE HYDROXYLASE"/>
    <property type="match status" value="1"/>
</dbReference>
<dbReference type="Pfam" id="PF13646">
    <property type="entry name" value="HEAT_2"/>
    <property type="match status" value="1"/>
</dbReference>
<feature type="domain" description="3-keto-alpha-glucoside-1,2-lyase/3-keto-2-hydroxy-glucal hydratase" evidence="2">
    <location>
        <begin position="945"/>
        <end position="1131"/>
    </location>
</feature>
<feature type="domain" description="3-keto-alpha-glucoside-1,2-lyase/3-keto-2-hydroxy-glucal hydratase" evidence="2">
    <location>
        <begin position="726"/>
        <end position="926"/>
    </location>
</feature>
<dbReference type="KEGG" id="add:HUW48_04440"/>
<gene>
    <name evidence="3" type="ORF">HUW48_04440</name>
</gene>
<feature type="signal peptide" evidence="1">
    <location>
        <begin position="1"/>
        <end position="20"/>
    </location>
</feature>
<evidence type="ECO:0000313" key="4">
    <source>
        <dbReference type="Proteomes" id="UP000514509"/>
    </source>
</evidence>
<feature type="chain" id="PRO_5029789008" evidence="1">
    <location>
        <begin position="21"/>
        <end position="1140"/>
    </location>
</feature>